<protein>
    <recommendedName>
        <fullName evidence="3">CBM-cenC domain-containing protein</fullName>
    </recommendedName>
</protein>
<dbReference type="EMBL" id="MGFK01000026">
    <property type="protein sequence ID" value="OGM03930.1"/>
    <property type="molecule type" value="Genomic_DNA"/>
</dbReference>
<comment type="caution">
    <text evidence="1">The sequence shown here is derived from an EMBL/GenBank/DDBJ whole genome shotgun (WGS) entry which is preliminary data.</text>
</comment>
<dbReference type="AlphaFoldDB" id="A0A1F7WM84"/>
<sequence>MKSNATNRAASITVSWRDSVGAPISSITVGIQQGTVNWTQYSINATAPVGAVTARFILGQIWGAGGTAWFDDLFMQ</sequence>
<accession>A0A1F7WM84</accession>
<evidence type="ECO:0000313" key="1">
    <source>
        <dbReference type="EMBL" id="OGM03930.1"/>
    </source>
</evidence>
<evidence type="ECO:0000313" key="2">
    <source>
        <dbReference type="Proteomes" id="UP000177091"/>
    </source>
</evidence>
<dbReference type="Proteomes" id="UP000177091">
    <property type="component" value="Unassembled WGS sequence"/>
</dbReference>
<evidence type="ECO:0008006" key="3">
    <source>
        <dbReference type="Google" id="ProtNLM"/>
    </source>
</evidence>
<organism evidence="1 2">
    <name type="scientific">Candidatus Woesebacteria bacterium GWA1_42_12</name>
    <dbReference type="NCBI Taxonomy" id="1802472"/>
    <lineage>
        <taxon>Bacteria</taxon>
        <taxon>Candidatus Woeseibacteriota</taxon>
    </lineage>
</organism>
<name>A0A1F7WM84_9BACT</name>
<reference evidence="1 2" key="1">
    <citation type="journal article" date="2016" name="Nat. Commun.">
        <title>Thousands of microbial genomes shed light on interconnected biogeochemical processes in an aquifer system.</title>
        <authorList>
            <person name="Anantharaman K."/>
            <person name="Brown C.T."/>
            <person name="Hug L.A."/>
            <person name="Sharon I."/>
            <person name="Castelle C.J."/>
            <person name="Probst A.J."/>
            <person name="Thomas B.C."/>
            <person name="Singh A."/>
            <person name="Wilkins M.J."/>
            <person name="Karaoz U."/>
            <person name="Brodie E.L."/>
            <person name="Williams K.H."/>
            <person name="Hubbard S.S."/>
            <person name="Banfield J.F."/>
        </authorList>
    </citation>
    <scope>NUCLEOTIDE SEQUENCE [LARGE SCALE GENOMIC DNA]</scope>
</reference>
<proteinExistence type="predicted"/>
<gene>
    <name evidence="1" type="ORF">A2112_00650</name>
</gene>
<dbReference type="Gene3D" id="2.60.120.260">
    <property type="entry name" value="Galactose-binding domain-like"/>
    <property type="match status" value="1"/>
</dbReference>